<gene>
    <name evidence="2" type="ORF">BKK54_03650</name>
</gene>
<protein>
    <recommendedName>
        <fullName evidence="4">YitT family protein</fullName>
    </recommendedName>
</protein>
<feature type="transmembrane region" description="Helical" evidence="1">
    <location>
        <begin position="65"/>
        <end position="83"/>
    </location>
</feature>
<feature type="transmembrane region" description="Helical" evidence="1">
    <location>
        <begin position="89"/>
        <end position="111"/>
    </location>
</feature>
<dbReference type="AlphaFoldDB" id="A0A1V3J898"/>
<sequence length="221" mass="23678">MKKSRVLPYPRWAASSLWSANFSTLSVLILSLATLGIGDGLIVLSGLGSTPWTVLSQGVALQTQISIGWSSFFISCIVMFAWLPLKLRFGLGTILNMIVIAFFLGLTTKILPPPTALSGRLAFGLAGILLYGLGTAFYLSCHLGAGPRDGLMVGLCQRFQLNVGIVRTTLEVSICLLGFILGGTVGIGTLIFATGIGWIVQGYLRLISHLPHSLNERNDLR</sequence>
<feature type="transmembrane region" description="Helical" evidence="1">
    <location>
        <begin position="123"/>
        <end position="145"/>
    </location>
</feature>
<dbReference type="EMBL" id="MLHN01000007">
    <property type="protein sequence ID" value="OOF51196.1"/>
    <property type="molecule type" value="Genomic_DNA"/>
</dbReference>
<dbReference type="PANTHER" id="PTHR40078:SF1">
    <property type="entry name" value="INTEGRAL MEMBRANE PROTEIN"/>
    <property type="match status" value="1"/>
</dbReference>
<keyword evidence="1" id="KW-1133">Transmembrane helix</keyword>
<dbReference type="RefSeq" id="WP_077541623.1">
    <property type="nucleotide sequence ID" value="NZ_MLHN01000007.1"/>
</dbReference>
<feature type="transmembrane region" description="Helical" evidence="1">
    <location>
        <begin position="176"/>
        <end position="200"/>
    </location>
</feature>
<evidence type="ECO:0008006" key="4">
    <source>
        <dbReference type="Google" id="ProtNLM"/>
    </source>
</evidence>
<feature type="transmembrane region" description="Helical" evidence="1">
    <location>
        <begin position="20"/>
        <end position="44"/>
    </location>
</feature>
<keyword evidence="1" id="KW-0472">Membrane</keyword>
<reference evidence="2 3" key="1">
    <citation type="submission" date="2016-10" db="EMBL/GenBank/DDBJ databases">
        <title>Rodentibacter gen. nov. and new species.</title>
        <authorList>
            <person name="Christensen H."/>
        </authorList>
    </citation>
    <scope>NUCLEOTIDE SEQUENCE [LARGE SCALE GENOMIC DNA]</scope>
    <source>
        <strain evidence="3">ppn416</strain>
    </source>
</reference>
<organism evidence="2 3">
    <name type="scientific">Rodentibacter genomosp. 1</name>
    <dbReference type="NCBI Taxonomy" id="1908264"/>
    <lineage>
        <taxon>Bacteria</taxon>
        <taxon>Pseudomonadati</taxon>
        <taxon>Pseudomonadota</taxon>
        <taxon>Gammaproteobacteria</taxon>
        <taxon>Pasteurellales</taxon>
        <taxon>Pasteurellaceae</taxon>
        <taxon>Rodentibacter</taxon>
    </lineage>
</organism>
<dbReference type="PANTHER" id="PTHR40078">
    <property type="entry name" value="INTEGRAL MEMBRANE PROTEIN-RELATED"/>
    <property type="match status" value="1"/>
</dbReference>
<dbReference type="Proteomes" id="UP000188481">
    <property type="component" value="Unassembled WGS sequence"/>
</dbReference>
<keyword evidence="1" id="KW-0812">Transmembrane</keyword>
<proteinExistence type="predicted"/>
<dbReference type="Pfam" id="PF19700">
    <property type="entry name" value="DUF6198"/>
    <property type="match status" value="1"/>
</dbReference>
<dbReference type="InterPro" id="IPR038750">
    <property type="entry name" value="YczE/YyaS-like"/>
</dbReference>
<name>A0A1V3J898_9PAST</name>
<evidence type="ECO:0000313" key="3">
    <source>
        <dbReference type="Proteomes" id="UP000188481"/>
    </source>
</evidence>
<comment type="caution">
    <text evidence="2">The sequence shown here is derived from an EMBL/GenBank/DDBJ whole genome shotgun (WGS) entry which is preliminary data.</text>
</comment>
<evidence type="ECO:0000313" key="2">
    <source>
        <dbReference type="EMBL" id="OOF51196.1"/>
    </source>
</evidence>
<keyword evidence="3" id="KW-1185">Reference proteome</keyword>
<accession>A0A1V3J898</accession>
<evidence type="ECO:0000256" key="1">
    <source>
        <dbReference type="SAM" id="Phobius"/>
    </source>
</evidence>